<dbReference type="GO" id="GO:0008270">
    <property type="term" value="F:zinc ion binding"/>
    <property type="evidence" value="ECO:0007669"/>
    <property type="project" value="TreeGrafter"/>
</dbReference>
<dbReference type="Gene3D" id="3.20.20.70">
    <property type="entry name" value="Aldolase class I"/>
    <property type="match status" value="1"/>
</dbReference>
<accession>F7XUS8</accession>
<keyword evidence="6 10" id="KW-0456">Lyase</keyword>
<evidence type="ECO:0000256" key="7">
    <source>
        <dbReference type="ARBA" id="ARBA00023244"/>
    </source>
</evidence>
<comment type="catalytic activity">
    <reaction evidence="8 10">
        <text>2 5-aminolevulinate = porphobilinogen + 2 H2O + H(+)</text>
        <dbReference type="Rhea" id="RHEA:24064"/>
        <dbReference type="ChEBI" id="CHEBI:15377"/>
        <dbReference type="ChEBI" id="CHEBI:15378"/>
        <dbReference type="ChEBI" id="CHEBI:58126"/>
        <dbReference type="ChEBI" id="CHEBI:356416"/>
        <dbReference type="EC" id="4.2.1.24"/>
    </reaction>
</comment>
<keyword evidence="5" id="KW-0350">Heme biosynthesis</keyword>
<dbReference type="SUPFAM" id="SSF51569">
    <property type="entry name" value="Aldolase"/>
    <property type="match status" value="1"/>
</dbReference>
<dbReference type="PRINTS" id="PR00144">
    <property type="entry name" value="DALDHYDRTASE"/>
</dbReference>
<evidence type="ECO:0000313" key="12">
    <source>
        <dbReference type="EMBL" id="AEI88427.1"/>
    </source>
</evidence>
<dbReference type="InterPro" id="IPR030656">
    <property type="entry name" value="ALAD_AS"/>
</dbReference>
<dbReference type="Pfam" id="PF00490">
    <property type="entry name" value="ALAD"/>
    <property type="match status" value="1"/>
</dbReference>
<evidence type="ECO:0000256" key="1">
    <source>
        <dbReference type="ARBA" id="ARBA00004694"/>
    </source>
</evidence>
<dbReference type="InterPro" id="IPR001731">
    <property type="entry name" value="ALAD"/>
</dbReference>
<keyword evidence="13" id="KW-1185">Reference proteome</keyword>
<evidence type="ECO:0000256" key="6">
    <source>
        <dbReference type="ARBA" id="ARBA00023239"/>
    </source>
</evidence>
<organism evidence="12 13">
    <name type="scientific">Midichloria mitochondrii (strain IricVA)</name>
    <dbReference type="NCBI Taxonomy" id="696127"/>
    <lineage>
        <taxon>Bacteria</taxon>
        <taxon>Pseudomonadati</taxon>
        <taxon>Pseudomonadota</taxon>
        <taxon>Alphaproteobacteria</taxon>
        <taxon>Rickettsiales</taxon>
        <taxon>Candidatus Midichloriaceae</taxon>
        <taxon>Candidatus Midichloria</taxon>
    </lineage>
</organism>
<proteinExistence type="inferred from homology"/>
<dbReference type="EC" id="4.2.1.24" evidence="3 10"/>
<comment type="pathway">
    <text evidence="1">Porphyrin-containing compound metabolism; protoporphyrin-IX biosynthesis; coproporphyrinogen-III from 5-aminolevulinate: step 1/4.</text>
</comment>
<evidence type="ECO:0000256" key="11">
    <source>
        <dbReference type="RuleBase" id="RU004161"/>
    </source>
</evidence>
<protein>
    <recommendedName>
        <fullName evidence="4 10">Delta-aminolevulinic acid dehydratase</fullName>
        <ecNumber evidence="3 10">4.2.1.24</ecNumber>
    </recommendedName>
</protein>
<evidence type="ECO:0000256" key="9">
    <source>
        <dbReference type="PIRSR" id="PIRSR001415-1"/>
    </source>
</evidence>
<dbReference type="NCBIfam" id="NF006762">
    <property type="entry name" value="PRK09283.1"/>
    <property type="match status" value="1"/>
</dbReference>
<gene>
    <name evidence="12" type="ordered locus">midi_00106</name>
</gene>
<reference evidence="12 13" key="1">
    <citation type="journal article" date="2011" name="Mol. Biol. Evol.">
        <title>Phylogenomic evidence for the presence of a flagellum and cbb3 oxidase in the free-living mitochondrial ancestor.</title>
        <authorList>
            <person name="Sassera D."/>
            <person name="Lo N."/>
            <person name="Epis S."/>
            <person name="D'Auria G."/>
            <person name="Montagna M."/>
            <person name="Comandatore F."/>
            <person name="Horner D."/>
            <person name="Pereto J."/>
            <person name="Luciano A.M."/>
            <person name="Franciosi F."/>
            <person name="Ferri E."/>
            <person name="Crotti E."/>
            <person name="Bazzocchi C."/>
            <person name="Daffonchio D."/>
            <person name="Sacchi L."/>
            <person name="Moya A."/>
            <person name="Latorre A."/>
            <person name="Bandi C."/>
        </authorList>
    </citation>
    <scope>NUCLEOTIDE SEQUENCE [LARGE SCALE GENOMIC DNA]</scope>
    <source>
        <strain evidence="12 13">IricVA</strain>
    </source>
</reference>
<dbReference type="GO" id="GO:0006782">
    <property type="term" value="P:protoporphyrinogen IX biosynthetic process"/>
    <property type="evidence" value="ECO:0007669"/>
    <property type="project" value="UniProtKB-UniPathway"/>
</dbReference>
<comment type="subunit">
    <text evidence="10">Homooctamer.</text>
</comment>
<sequence length="308" mass="33845">MFAENHIHRSQLILPIFVKEGEQIAIPSMPDVNVLSMGLCIDTVKRAYNEGISAVALFPRINKSLKDEFGGYAIKPNNLLCKTISAIKKVVPDIGIIADIALDPYTIHGHDGVLDIEGLVDNDKTVEILTKQALILADSGCDILAPSDMMDGRIRSIRSALEENKFLNTQIFSYAAKYASKLYGPFREAVDSSISLGSTDKKHYQLNPANINEAMRKVKLDIAEGADAIIVKPSLFYLDVVREIKNSYPTPVITYQVSGEYTALKIAAIQGIYSYEDVQIEFLLSCKRAGASCVITYGALEIAKLLPK</sequence>
<feature type="active site" description="Schiff-base intermediate with substrate" evidence="9">
    <location>
        <position position="232"/>
    </location>
</feature>
<dbReference type="Proteomes" id="UP000006639">
    <property type="component" value="Chromosome"/>
</dbReference>
<feature type="active site" description="Schiff-base intermediate with substrate" evidence="9">
    <location>
        <position position="177"/>
    </location>
</feature>
<dbReference type="GO" id="GO:0004655">
    <property type="term" value="F:porphobilinogen synthase activity"/>
    <property type="evidence" value="ECO:0007669"/>
    <property type="project" value="UniProtKB-EC"/>
</dbReference>
<dbReference type="InterPro" id="IPR013785">
    <property type="entry name" value="Aldolase_TIM"/>
</dbReference>
<dbReference type="PROSITE" id="PS00169">
    <property type="entry name" value="D_ALA_DEHYDRATASE"/>
    <property type="match status" value="1"/>
</dbReference>
<keyword evidence="7 10" id="KW-0627">Porphyrin biosynthesis</keyword>
<dbReference type="STRING" id="696127.midi_00106"/>
<evidence type="ECO:0000313" key="13">
    <source>
        <dbReference type="Proteomes" id="UP000006639"/>
    </source>
</evidence>
<dbReference type="GO" id="GO:0005829">
    <property type="term" value="C:cytosol"/>
    <property type="evidence" value="ECO:0007669"/>
    <property type="project" value="TreeGrafter"/>
</dbReference>
<evidence type="ECO:0000256" key="3">
    <source>
        <dbReference type="ARBA" id="ARBA00012053"/>
    </source>
</evidence>
<dbReference type="SMART" id="SM01004">
    <property type="entry name" value="ALAD"/>
    <property type="match status" value="1"/>
</dbReference>
<dbReference type="HOGENOM" id="CLU_035731_0_0_5"/>
<dbReference type="AlphaFoldDB" id="F7XUS8"/>
<dbReference type="PIRSF" id="PIRSF001415">
    <property type="entry name" value="Porphbilin_synth"/>
    <property type="match status" value="1"/>
</dbReference>
<name>F7XUS8_MIDMI</name>
<evidence type="ECO:0000256" key="8">
    <source>
        <dbReference type="ARBA" id="ARBA00047651"/>
    </source>
</evidence>
<dbReference type="KEGG" id="mmn:midi_00106"/>
<evidence type="ECO:0000256" key="2">
    <source>
        <dbReference type="ARBA" id="ARBA00008055"/>
    </source>
</evidence>
<evidence type="ECO:0000256" key="5">
    <source>
        <dbReference type="ARBA" id="ARBA00023133"/>
    </source>
</evidence>
<dbReference type="PANTHER" id="PTHR11458:SF0">
    <property type="entry name" value="DELTA-AMINOLEVULINIC ACID DEHYDRATASE"/>
    <property type="match status" value="1"/>
</dbReference>
<dbReference type="UniPathway" id="UPA00251">
    <property type="reaction ID" value="UER00318"/>
</dbReference>
<evidence type="ECO:0000256" key="10">
    <source>
        <dbReference type="RuleBase" id="RU000515"/>
    </source>
</evidence>
<dbReference type="PANTHER" id="PTHR11458">
    <property type="entry name" value="DELTA-AMINOLEVULINIC ACID DEHYDRATASE"/>
    <property type="match status" value="1"/>
</dbReference>
<dbReference type="EMBL" id="CP002130">
    <property type="protein sequence ID" value="AEI88427.1"/>
    <property type="molecule type" value="Genomic_DNA"/>
</dbReference>
<comment type="similarity">
    <text evidence="2 11">Belongs to the ALAD family.</text>
</comment>
<evidence type="ECO:0000256" key="4">
    <source>
        <dbReference type="ARBA" id="ARBA00020771"/>
    </source>
</evidence>